<name>A0A096LQT6_POEFO</name>
<keyword evidence="1" id="KW-0732">Signal</keyword>
<accession>A0A096LQT6</accession>
<dbReference type="EMBL" id="AYCK01015212">
    <property type="status" value="NOT_ANNOTATED_CDS"/>
    <property type="molecule type" value="Genomic_DNA"/>
</dbReference>
<protein>
    <recommendedName>
        <fullName evidence="2">Ig-like domain-containing protein</fullName>
    </recommendedName>
</protein>
<dbReference type="GO" id="GO:0045121">
    <property type="term" value="C:membrane raft"/>
    <property type="evidence" value="ECO:0007669"/>
    <property type="project" value="TreeGrafter"/>
</dbReference>
<reference evidence="3" key="3">
    <citation type="submission" date="2025-09" db="UniProtKB">
        <authorList>
            <consortium name="Ensembl"/>
        </authorList>
    </citation>
    <scope>IDENTIFICATION</scope>
</reference>
<dbReference type="GeneTree" id="ENSGT00930000151352"/>
<feature type="signal peptide" evidence="1">
    <location>
        <begin position="1"/>
        <end position="26"/>
    </location>
</feature>
<reference evidence="4" key="1">
    <citation type="submission" date="2013-10" db="EMBL/GenBank/DDBJ databases">
        <authorList>
            <person name="Schartl M."/>
            <person name="Warren W."/>
        </authorList>
    </citation>
    <scope>NUCLEOTIDE SEQUENCE [LARGE SCALE GENOMIC DNA]</scope>
    <source>
        <strain evidence="4">female</strain>
    </source>
</reference>
<dbReference type="InterPro" id="IPR007110">
    <property type="entry name" value="Ig-like_dom"/>
</dbReference>
<keyword evidence="4" id="KW-1185">Reference proteome</keyword>
<dbReference type="Gene3D" id="2.60.40.10">
    <property type="entry name" value="Immunoglobulins"/>
    <property type="match status" value="1"/>
</dbReference>
<dbReference type="PANTHER" id="PTHR11422">
    <property type="entry name" value="T-CELL SURFACE GLYCOPROTEIN CD4"/>
    <property type="match status" value="1"/>
</dbReference>
<evidence type="ECO:0000313" key="3">
    <source>
        <dbReference type="Ensembl" id="ENSPFOP00000021527.1"/>
    </source>
</evidence>
<dbReference type="GO" id="GO:0042289">
    <property type="term" value="F:MHC class II protein binding"/>
    <property type="evidence" value="ECO:0007669"/>
    <property type="project" value="TreeGrafter"/>
</dbReference>
<organism evidence="3 4">
    <name type="scientific">Poecilia formosa</name>
    <name type="common">Amazon molly</name>
    <name type="synonym">Limia formosa</name>
    <dbReference type="NCBI Taxonomy" id="48698"/>
    <lineage>
        <taxon>Eukaryota</taxon>
        <taxon>Metazoa</taxon>
        <taxon>Chordata</taxon>
        <taxon>Craniata</taxon>
        <taxon>Vertebrata</taxon>
        <taxon>Euteleostomi</taxon>
        <taxon>Actinopterygii</taxon>
        <taxon>Neopterygii</taxon>
        <taxon>Teleostei</taxon>
        <taxon>Neoteleostei</taxon>
        <taxon>Acanthomorphata</taxon>
        <taxon>Ovalentaria</taxon>
        <taxon>Atherinomorphae</taxon>
        <taxon>Cyprinodontiformes</taxon>
        <taxon>Poeciliidae</taxon>
        <taxon>Poeciliinae</taxon>
        <taxon>Poecilia</taxon>
    </lineage>
</organism>
<dbReference type="Proteomes" id="UP000028760">
    <property type="component" value="Unassembled WGS sequence"/>
</dbReference>
<dbReference type="GO" id="GO:0009897">
    <property type="term" value="C:external side of plasma membrane"/>
    <property type="evidence" value="ECO:0007669"/>
    <property type="project" value="TreeGrafter"/>
</dbReference>
<evidence type="ECO:0000256" key="1">
    <source>
        <dbReference type="SAM" id="SignalP"/>
    </source>
</evidence>
<dbReference type="GO" id="GO:0070374">
    <property type="term" value="P:positive regulation of ERK1 and ERK2 cascade"/>
    <property type="evidence" value="ECO:0007669"/>
    <property type="project" value="TreeGrafter"/>
</dbReference>
<dbReference type="InterPro" id="IPR036179">
    <property type="entry name" value="Ig-like_dom_sf"/>
</dbReference>
<dbReference type="InterPro" id="IPR013783">
    <property type="entry name" value="Ig-like_fold"/>
</dbReference>
<feature type="domain" description="Ig-like" evidence="2">
    <location>
        <begin position="112"/>
        <end position="204"/>
    </location>
</feature>
<dbReference type="GO" id="GO:0042110">
    <property type="term" value="P:T cell activation"/>
    <property type="evidence" value="ECO:0007669"/>
    <property type="project" value="TreeGrafter"/>
</dbReference>
<evidence type="ECO:0000259" key="2">
    <source>
        <dbReference type="PROSITE" id="PS50835"/>
    </source>
</evidence>
<dbReference type="STRING" id="48698.ENSPFOP00000021527"/>
<dbReference type="GO" id="GO:0035723">
    <property type="term" value="P:interleukin-15-mediated signaling pathway"/>
    <property type="evidence" value="ECO:0007669"/>
    <property type="project" value="TreeGrafter"/>
</dbReference>
<proteinExistence type="predicted"/>
<feature type="chain" id="PRO_5001919155" description="Ig-like domain-containing protein" evidence="1">
    <location>
        <begin position="27"/>
        <end position="226"/>
    </location>
</feature>
<dbReference type="Ensembl" id="ENSPFOT00000022144.1">
    <property type="protein sequence ID" value="ENSPFOP00000021527.1"/>
    <property type="gene ID" value="ENSPFOG00000024147.1"/>
</dbReference>
<reference evidence="3" key="2">
    <citation type="submission" date="2025-08" db="UniProtKB">
        <authorList>
            <consortium name="Ensembl"/>
        </authorList>
    </citation>
    <scope>IDENTIFICATION</scope>
</reference>
<dbReference type="AlphaFoldDB" id="A0A096LQT6"/>
<feature type="domain" description="Ig-like" evidence="2">
    <location>
        <begin position="22"/>
        <end position="108"/>
    </location>
</feature>
<dbReference type="GO" id="GO:1990782">
    <property type="term" value="F:protein tyrosine kinase binding"/>
    <property type="evidence" value="ECO:0007669"/>
    <property type="project" value="TreeGrafter"/>
</dbReference>
<evidence type="ECO:0000313" key="4">
    <source>
        <dbReference type="Proteomes" id="UP000028760"/>
    </source>
</evidence>
<dbReference type="SUPFAM" id="SSF48726">
    <property type="entry name" value="Immunoglobulin"/>
    <property type="match status" value="2"/>
</dbReference>
<dbReference type="PROSITE" id="PS50835">
    <property type="entry name" value="IG_LIKE"/>
    <property type="match status" value="2"/>
</dbReference>
<dbReference type="PANTHER" id="PTHR11422:SF5">
    <property type="entry name" value="DIVERSE IMMUNOGLOBULIN DOMAIN-CONTAINING PROTEIN 1.1 ISOFORM X1-RELATED"/>
    <property type="match status" value="1"/>
</dbReference>
<sequence>QTIDLLYSLGSDLIFMLLFYLPTVTAERTSVIKRAGDEVMMSCSKLTDGQRKCSRTTWIFTGSGRSTVELVLLGQIKSFKPNRLNLTSKCSLVIKKVREEDAGSYDCQQWKPENTETPFHQSDIIAFLSSSVTEQKENHSVTLSCSVVTSDPCRYKVQWFDQDVNIKESPSESGCSATVTSSSGFKFPQCKVTQTGTNEEFTFSLQPSGEKMINCIRSVTSHETVF</sequence>